<evidence type="ECO:0000256" key="1">
    <source>
        <dbReference type="ARBA" id="ARBA00004496"/>
    </source>
</evidence>
<dbReference type="PANTHER" id="PTHR47544">
    <property type="entry name" value="RHO GUANINE NUCLEOTIDE EXCHANGE FACTOR 4"/>
    <property type="match status" value="1"/>
</dbReference>
<evidence type="ECO:0000256" key="4">
    <source>
        <dbReference type="SAM" id="MobiDB-lite"/>
    </source>
</evidence>
<protein>
    <recommendedName>
        <fullName evidence="7">Rho guanine nucleotide exchange factor 4</fullName>
    </recommendedName>
</protein>
<dbReference type="GO" id="GO:0005737">
    <property type="term" value="C:cytoplasm"/>
    <property type="evidence" value="ECO:0007669"/>
    <property type="project" value="UniProtKB-SubCell"/>
</dbReference>
<reference evidence="5" key="2">
    <citation type="submission" date="2025-08" db="UniProtKB">
        <authorList>
            <consortium name="Ensembl"/>
        </authorList>
    </citation>
    <scope>IDENTIFICATION</scope>
</reference>
<evidence type="ECO:0008006" key="7">
    <source>
        <dbReference type="Google" id="ProtNLM"/>
    </source>
</evidence>
<dbReference type="PANTHER" id="PTHR47544:SF2">
    <property type="entry name" value="RHO GUANINE NUCLEOTIDE EXCHANGE FACTOR 4"/>
    <property type="match status" value="1"/>
</dbReference>
<sequence>MLLEITGHLLSPPHQCQPAVWSLQITGEKVNQPSNVQAPRKVTGDQDDQKEEREERGQHHHGLSTAPSLRELPGSENHMPWEEQPGKKPSCSLGQKAFHTEPAQRPFSTTEMVTWTLPSVSAEDVPRETPPEPRSMPQHSHSLDELWLEKTQRRKLKKQAQVERKMHAGIAHEDGVQCWRKMTVSSPETLNLPRRSHPFSQSAPTGLNHLCWPEDRPDTALSRPYYLTRQKHPALPTCLPQQQVLVLAEPKRKPSTFWHSISRLAPFRK</sequence>
<reference evidence="5" key="3">
    <citation type="submission" date="2025-09" db="UniProtKB">
        <authorList>
            <consortium name="Ensembl"/>
        </authorList>
    </citation>
    <scope>IDENTIFICATION</scope>
</reference>
<dbReference type="GO" id="GO:0005085">
    <property type="term" value="F:guanyl-nucleotide exchange factor activity"/>
    <property type="evidence" value="ECO:0007669"/>
    <property type="project" value="UniProtKB-KW"/>
</dbReference>
<dbReference type="Proteomes" id="UP000694387">
    <property type="component" value="Chromosome 4"/>
</dbReference>
<comment type="subcellular location">
    <subcellularLocation>
        <location evidence="1">Cytoplasm</location>
    </subcellularLocation>
</comment>
<reference evidence="5 6" key="1">
    <citation type="journal article" date="2020" name="Nat. Commun.">
        <title>Donkey genomes provide new insights into domestication and selection for coat color.</title>
        <authorList>
            <person name="Wang"/>
            <person name="C."/>
            <person name="Li"/>
            <person name="H."/>
            <person name="Guo"/>
            <person name="Y."/>
            <person name="Huang"/>
            <person name="J."/>
            <person name="Sun"/>
            <person name="Y."/>
            <person name="Min"/>
            <person name="J."/>
            <person name="Wang"/>
            <person name="J."/>
            <person name="Fang"/>
            <person name="X."/>
            <person name="Zhao"/>
            <person name="Z."/>
            <person name="Wang"/>
            <person name="S."/>
            <person name="Zhang"/>
            <person name="Y."/>
            <person name="Liu"/>
            <person name="Q."/>
            <person name="Jiang"/>
            <person name="Q."/>
            <person name="Wang"/>
            <person name="X."/>
            <person name="Guo"/>
            <person name="Y."/>
            <person name="Yang"/>
            <person name="C."/>
            <person name="Wang"/>
            <person name="Y."/>
            <person name="Tian"/>
            <person name="F."/>
            <person name="Zhuang"/>
            <person name="G."/>
            <person name="Fan"/>
            <person name="Y."/>
            <person name="Gao"/>
            <person name="Q."/>
            <person name="Li"/>
            <person name="Y."/>
            <person name="Ju"/>
            <person name="Z."/>
            <person name="Li"/>
            <person name="J."/>
            <person name="Li"/>
            <person name="R."/>
            <person name="Hou"/>
            <person name="M."/>
            <person name="Yang"/>
            <person name="G."/>
            <person name="Liu"/>
            <person name="G."/>
            <person name="Liu"/>
            <person name="W."/>
            <person name="Guo"/>
            <person name="J."/>
            <person name="Pan"/>
            <person name="S."/>
            <person name="Fan"/>
            <person name="G."/>
            <person name="Zhang"/>
            <person name="W."/>
            <person name="Zhang"/>
            <person name="R."/>
            <person name="Yu"/>
            <person name="J."/>
            <person name="Zhang"/>
            <person name="X."/>
            <person name="Yin"/>
            <person name="Q."/>
            <person name="Ji"/>
            <person name="C."/>
            <person name="Jin"/>
            <person name="Y."/>
            <person name="Yue"/>
            <person name="G."/>
            <person name="Liu"/>
            <person name="M."/>
            <person name="Xu"/>
            <person name="J."/>
            <person name="Liu"/>
            <person name="S."/>
            <person name="Jordana"/>
            <person name="J."/>
            <person name="Noce"/>
            <person name="A."/>
            <person name="Amills"/>
            <person name="M."/>
            <person name="Wu"/>
            <person name="D.D."/>
            <person name="Li"/>
            <person name="S."/>
            <person name="Zhou"/>
            <person name="X. and Zhong"/>
            <person name="J."/>
        </authorList>
    </citation>
    <scope>NUCLEOTIDE SEQUENCE [LARGE SCALE GENOMIC DNA]</scope>
</reference>
<evidence type="ECO:0000313" key="6">
    <source>
        <dbReference type="Proteomes" id="UP000694387"/>
    </source>
</evidence>
<keyword evidence="6" id="KW-1185">Reference proteome</keyword>
<evidence type="ECO:0000256" key="2">
    <source>
        <dbReference type="ARBA" id="ARBA00022490"/>
    </source>
</evidence>
<evidence type="ECO:0000313" key="5">
    <source>
        <dbReference type="Ensembl" id="ENSEASP00005040105.1"/>
    </source>
</evidence>
<accession>A0A9L0IGP9</accession>
<feature type="region of interest" description="Disordered" evidence="4">
    <location>
        <begin position="123"/>
        <end position="142"/>
    </location>
</feature>
<name>A0A9L0IGP9_EQUAS</name>
<dbReference type="Ensembl" id="ENSEAST00005055018.1">
    <property type="protein sequence ID" value="ENSEASP00005040105.1"/>
    <property type="gene ID" value="ENSEASG00005007035.2"/>
</dbReference>
<evidence type="ECO:0000256" key="3">
    <source>
        <dbReference type="ARBA" id="ARBA00022658"/>
    </source>
</evidence>
<keyword evidence="2" id="KW-0963">Cytoplasm</keyword>
<dbReference type="AlphaFoldDB" id="A0A9L0IGP9"/>
<organism evidence="5 6">
    <name type="scientific">Equus asinus</name>
    <name type="common">Donkey</name>
    <name type="synonym">Equus africanus asinus</name>
    <dbReference type="NCBI Taxonomy" id="9793"/>
    <lineage>
        <taxon>Eukaryota</taxon>
        <taxon>Metazoa</taxon>
        <taxon>Chordata</taxon>
        <taxon>Craniata</taxon>
        <taxon>Vertebrata</taxon>
        <taxon>Euteleostomi</taxon>
        <taxon>Mammalia</taxon>
        <taxon>Eutheria</taxon>
        <taxon>Laurasiatheria</taxon>
        <taxon>Perissodactyla</taxon>
        <taxon>Equidae</taxon>
        <taxon>Equus</taxon>
    </lineage>
</organism>
<dbReference type="GeneTree" id="ENSGT00940000160622"/>
<keyword evidence="3" id="KW-0344">Guanine-nucleotide releasing factor</keyword>
<feature type="region of interest" description="Disordered" evidence="4">
    <location>
        <begin position="30"/>
        <end position="94"/>
    </location>
</feature>
<proteinExistence type="predicted"/>
<gene>
    <name evidence="5" type="primary">ARHGEF4</name>
</gene>